<evidence type="ECO:0000256" key="11">
    <source>
        <dbReference type="SAM" id="Phobius"/>
    </source>
</evidence>
<keyword evidence="11" id="KW-0812">Transmembrane</keyword>
<evidence type="ECO:0000256" key="3">
    <source>
        <dbReference type="ARBA" id="ARBA00022793"/>
    </source>
</evidence>
<organism evidence="12 13">
    <name type="scientific">Campylobacter insulaenigrae NCTC 12927</name>
    <dbReference type="NCBI Taxonomy" id="1031564"/>
    <lineage>
        <taxon>Bacteria</taxon>
        <taxon>Pseudomonadati</taxon>
        <taxon>Campylobacterota</taxon>
        <taxon>Epsilonproteobacteria</taxon>
        <taxon>Campylobacterales</taxon>
        <taxon>Campylobacteraceae</taxon>
        <taxon>Campylobacter</taxon>
    </lineage>
</organism>
<evidence type="ECO:0000256" key="9">
    <source>
        <dbReference type="ARBA" id="ARBA00023264"/>
    </source>
</evidence>
<dbReference type="GO" id="GO:0004609">
    <property type="term" value="F:phosphatidylserine decarboxylase activity"/>
    <property type="evidence" value="ECO:0007669"/>
    <property type="project" value="InterPro"/>
</dbReference>
<keyword evidence="7" id="KW-0594">Phospholipid biosynthesis</keyword>
<feature type="transmembrane region" description="Helical" evidence="11">
    <location>
        <begin position="12"/>
        <end position="45"/>
    </location>
</feature>
<keyword evidence="9" id="KW-1208">Phospholipid metabolism</keyword>
<dbReference type="PANTHER" id="PTHR35809:SF1">
    <property type="entry name" value="ARCHAETIDYLSERINE DECARBOXYLASE PROENZYME-RELATED"/>
    <property type="match status" value="1"/>
</dbReference>
<evidence type="ECO:0000256" key="4">
    <source>
        <dbReference type="ARBA" id="ARBA00023098"/>
    </source>
</evidence>
<keyword evidence="10" id="KW-0670">Pyruvate</keyword>
<evidence type="ECO:0000256" key="5">
    <source>
        <dbReference type="ARBA" id="ARBA00023136"/>
    </source>
</evidence>
<sequence>MKFDFIAKAGLGFLISLAIVFAIIQLLWGFSWILCFILILFLYIFRVSSVGYIADSNTIISPIEGVVKKIQSTTYAEIGECVEIQIFNSIFSQGTIIAPLELEVSKTTIKHGLFLCPFMKNTNLLAERILFLVKSKNKLWAMRITFGALNRKTHIYDFGHHLNHAQKIGFMLDGSISLFLPKDSKICVNENDKVHIGALIGYLNP</sequence>
<keyword evidence="8" id="KW-0456">Lyase</keyword>
<dbReference type="EMBL" id="CP007770">
    <property type="protein sequence ID" value="AJC88186.1"/>
    <property type="molecule type" value="Genomic_DNA"/>
</dbReference>
<dbReference type="Proteomes" id="UP000031163">
    <property type="component" value="Chromosome"/>
</dbReference>
<dbReference type="STRING" id="1031564.CINS_1227"/>
<dbReference type="PANTHER" id="PTHR35809">
    <property type="entry name" value="ARCHAETIDYLSERINE DECARBOXYLASE PROENZYME-RELATED"/>
    <property type="match status" value="1"/>
</dbReference>
<dbReference type="InterPro" id="IPR003817">
    <property type="entry name" value="PS_Dcarbxylase"/>
</dbReference>
<keyword evidence="1" id="KW-1003">Cell membrane</keyword>
<dbReference type="AlphaFoldDB" id="A0A0A8H260"/>
<keyword evidence="11" id="KW-1133">Transmembrane helix</keyword>
<evidence type="ECO:0000256" key="2">
    <source>
        <dbReference type="ARBA" id="ARBA00022516"/>
    </source>
</evidence>
<evidence type="ECO:0000256" key="1">
    <source>
        <dbReference type="ARBA" id="ARBA00022475"/>
    </source>
</evidence>
<keyword evidence="5 11" id="KW-0472">Membrane</keyword>
<dbReference type="KEGG" id="cis:CINS_1227"/>
<dbReference type="Pfam" id="PF02666">
    <property type="entry name" value="PS_Dcarbxylase"/>
    <property type="match status" value="1"/>
</dbReference>
<evidence type="ECO:0000256" key="8">
    <source>
        <dbReference type="ARBA" id="ARBA00023239"/>
    </source>
</evidence>
<gene>
    <name evidence="12" type="ORF">CINS_1227</name>
</gene>
<dbReference type="InterPro" id="IPR033175">
    <property type="entry name" value="PSD-A"/>
</dbReference>
<dbReference type="RefSeq" id="WP_039650744.1">
    <property type="nucleotide sequence ID" value="NZ_CP007770.1"/>
</dbReference>
<evidence type="ECO:0000256" key="7">
    <source>
        <dbReference type="ARBA" id="ARBA00023209"/>
    </source>
</evidence>
<evidence type="ECO:0000313" key="12">
    <source>
        <dbReference type="EMBL" id="AJC88186.1"/>
    </source>
</evidence>
<evidence type="ECO:0000256" key="6">
    <source>
        <dbReference type="ARBA" id="ARBA00023145"/>
    </source>
</evidence>
<dbReference type="HOGENOM" id="CLU_109842_0_0_7"/>
<keyword evidence="3" id="KW-0210">Decarboxylase</keyword>
<keyword evidence="4" id="KW-0443">Lipid metabolism</keyword>
<dbReference type="GeneID" id="74432011"/>
<keyword evidence="2" id="KW-0444">Lipid biosynthesis</keyword>
<accession>A0A0A8H260</accession>
<proteinExistence type="predicted"/>
<name>A0A0A8H260_9BACT</name>
<reference evidence="12 13" key="1">
    <citation type="journal article" date="2014" name="Genome Biol. Evol.">
        <title>Comparative Genomics of the Campylobacter lari Group.</title>
        <authorList>
            <person name="Miller W.G."/>
            <person name="Yee E."/>
            <person name="Chapman M.H."/>
            <person name="Smith T.P."/>
            <person name="Bono J.L."/>
            <person name="Huynh S."/>
            <person name="Parker C.T."/>
            <person name="Vandamme P."/>
            <person name="Luong K."/>
            <person name="Korlach J."/>
        </authorList>
    </citation>
    <scope>NUCLEOTIDE SEQUENCE [LARGE SCALE GENOMIC DNA]</scope>
    <source>
        <strain evidence="12 13">NCTC 12927</strain>
    </source>
</reference>
<protein>
    <submittedName>
        <fullName evidence="12">Phosphatidylserine decarboxylase-related protein</fullName>
    </submittedName>
</protein>
<dbReference type="GO" id="GO:0008654">
    <property type="term" value="P:phospholipid biosynthetic process"/>
    <property type="evidence" value="ECO:0007669"/>
    <property type="project" value="UniProtKB-KW"/>
</dbReference>
<keyword evidence="6" id="KW-0865">Zymogen</keyword>
<evidence type="ECO:0000256" key="10">
    <source>
        <dbReference type="ARBA" id="ARBA00023317"/>
    </source>
</evidence>
<evidence type="ECO:0000313" key="13">
    <source>
        <dbReference type="Proteomes" id="UP000031163"/>
    </source>
</evidence>